<dbReference type="OrthoDB" id="3683517at2759"/>
<evidence type="ECO:0000313" key="2">
    <source>
        <dbReference type="EMBL" id="KAH7138624.1"/>
    </source>
</evidence>
<dbReference type="AlphaFoldDB" id="A0A9P9EFM9"/>
<gene>
    <name evidence="2" type="ORF">B0J11DRAFT_422812</name>
</gene>
<sequence>MLSKISPLILLVATAGAIPTVLNPRADWVWDVRGFTSTCTAATCRYGFDISGQVGPRGEPSFDAKGCIGTSVQGEYKSCAVVGLDVPGDVRVQEFNSGREIGAIISVQYTFEKDGERTTYEGNNTVAHTNGGGSIGFSIVPIAKFGDPIKA</sequence>
<keyword evidence="1" id="KW-0732">Signal</keyword>
<evidence type="ECO:0000313" key="3">
    <source>
        <dbReference type="Proteomes" id="UP000700596"/>
    </source>
</evidence>
<feature type="signal peptide" evidence="1">
    <location>
        <begin position="1"/>
        <end position="17"/>
    </location>
</feature>
<evidence type="ECO:0000256" key="1">
    <source>
        <dbReference type="SAM" id="SignalP"/>
    </source>
</evidence>
<feature type="chain" id="PRO_5040189413" evidence="1">
    <location>
        <begin position="18"/>
        <end position="151"/>
    </location>
</feature>
<comment type="caution">
    <text evidence="2">The sequence shown here is derived from an EMBL/GenBank/DDBJ whole genome shotgun (WGS) entry which is preliminary data.</text>
</comment>
<keyword evidence="3" id="KW-1185">Reference proteome</keyword>
<accession>A0A9P9EFM9</accession>
<proteinExistence type="predicted"/>
<organism evidence="2 3">
    <name type="scientific">Dendryphion nanum</name>
    <dbReference type="NCBI Taxonomy" id="256645"/>
    <lineage>
        <taxon>Eukaryota</taxon>
        <taxon>Fungi</taxon>
        <taxon>Dikarya</taxon>
        <taxon>Ascomycota</taxon>
        <taxon>Pezizomycotina</taxon>
        <taxon>Dothideomycetes</taxon>
        <taxon>Pleosporomycetidae</taxon>
        <taxon>Pleosporales</taxon>
        <taxon>Torulaceae</taxon>
        <taxon>Dendryphion</taxon>
    </lineage>
</organism>
<dbReference type="Proteomes" id="UP000700596">
    <property type="component" value="Unassembled WGS sequence"/>
</dbReference>
<dbReference type="EMBL" id="JAGMWT010000001">
    <property type="protein sequence ID" value="KAH7138624.1"/>
    <property type="molecule type" value="Genomic_DNA"/>
</dbReference>
<name>A0A9P9EFM9_9PLEO</name>
<protein>
    <submittedName>
        <fullName evidence="2">Uncharacterized protein</fullName>
    </submittedName>
</protein>
<reference evidence="2" key="1">
    <citation type="journal article" date="2021" name="Nat. Commun.">
        <title>Genetic determinants of endophytism in the Arabidopsis root mycobiome.</title>
        <authorList>
            <person name="Mesny F."/>
            <person name="Miyauchi S."/>
            <person name="Thiergart T."/>
            <person name="Pickel B."/>
            <person name="Atanasova L."/>
            <person name="Karlsson M."/>
            <person name="Huettel B."/>
            <person name="Barry K.W."/>
            <person name="Haridas S."/>
            <person name="Chen C."/>
            <person name="Bauer D."/>
            <person name="Andreopoulos W."/>
            <person name="Pangilinan J."/>
            <person name="LaButti K."/>
            <person name="Riley R."/>
            <person name="Lipzen A."/>
            <person name="Clum A."/>
            <person name="Drula E."/>
            <person name="Henrissat B."/>
            <person name="Kohler A."/>
            <person name="Grigoriev I.V."/>
            <person name="Martin F.M."/>
            <person name="Hacquard S."/>
        </authorList>
    </citation>
    <scope>NUCLEOTIDE SEQUENCE</scope>
    <source>
        <strain evidence="2">MPI-CAGE-CH-0243</strain>
    </source>
</reference>